<dbReference type="GO" id="GO:0019878">
    <property type="term" value="P:lysine biosynthetic process via aminoadipic acid"/>
    <property type="evidence" value="ECO:0007669"/>
    <property type="project" value="TreeGrafter"/>
</dbReference>
<sequence>MGALAASDIGSFQTGLLDLRASPATLDVWAATLSDEERARAARFQRPNDRDRFVARRAGLRAVLAKHIGGDPAALDIHADAMGKLYLSDAPDLHFNLSSSGGFALVVTADTPVGCDIERRDPALACPKVAERLFTDAEKAELHALPADLWVSGFFNCWTRKEAYVKALGQGLSLPLDSFGVSVDPRAPACFTSAAPGWALCSFEPAPGYQAAVVAGISASRDPEMIPRSSGRRF</sequence>
<organism evidence="4 5">
    <name type="scientific">Stakelama sediminis</name>
    <dbReference type="NCBI Taxonomy" id="463200"/>
    <lineage>
        <taxon>Bacteria</taxon>
        <taxon>Pseudomonadati</taxon>
        <taxon>Pseudomonadota</taxon>
        <taxon>Alphaproteobacteria</taxon>
        <taxon>Sphingomonadales</taxon>
        <taxon>Sphingomonadaceae</taxon>
        <taxon>Stakelama</taxon>
    </lineage>
</organism>
<feature type="domain" description="4'-phosphopantetheinyl transferase" evidence="3">
    <location>
        <begin position="112"/>
        <end position="194"/>
    </location>
</feature>
<accession>A0A840Z2S6</accession>
<dbReference type="EMBL" id="JACIJI010000008">
    <property type="protein sequence ID" value="MBB5720109.1"/>
    <property type="molecule type" value="Genomic_DNA"/>
</dbReference>
<dbReference type="GO" id="GO:0000287">
    <property type="term" value="F:magnesium ion binding"/>
    <property type="evidence" value="ECO:0007669"/>
    <property type="project" value="InterPro"/>
</dbReference>
<reference evidence="4 5" key="1">
    <citation type="submission" date="2020-08" db="EMBL/GenBank/DDBJ databases">
        <title>Genomic Encyclopedia of Type Strains, Phase IV (KMG-IV): sequencing the most valuable type-strain genomes for metagenomic binning, comparative biology and taxonomic classification.</title>
        <authorList>
            <person name="Goeker M."/>
        </authorList>
    </citation>
    <scope>NUCLEOTIDE SEQUENCE [LARGE SCALE GENOMIC DNA]</scope>
    <source>
        <strain evidence="4 5">DSM 27203</strain>
    </source>
</reference>
<dbReference type="RefSeq" id="WP_184005638.1">
    <property type="nucleotide sequence ID" value="NZ_BAABIF010000029.1"/>
</dbReference>
<dbReference type="GO" id="GO:0005829">
    <property type="term" value="C:cytosol"/>
    <property type="evidence" value="ECO:0007669"/>
    <property type="project" value="TreeGrafter"/>
</dbReference>
<dbReference type="Proteomes" id="UP000554342">
    <property type="component" value="Unassembled WGS sequence"/>
</dbReference>
<evidence type="ECO:0000256" key="1">
    <source>
        <dbReference type="ARBA" id="ARBA00010990"/>
    </source>
</evidence>
<keyword evidence="2 4" id="KW-0808">Transferase</keyword>
<dbReference type="EC" id="2.7.8.-" evidence="4"/>
<evidence type="ECO:0000313" key="5">
    <source>
        <dbReference type="Proteomes" id="UP000554342"/>
    </source>
</evidence>
<dbReference type="GO" id="GO:0008897">
    <property type="term" value="F:holo-[acyl-carrier-protein] synthase activity"/>
    <property type="evidence" value="ECO:0007669"/>
    <property type="project" value="InterPro"/>
</dbReference>
<dbReference type="InterPro" id="IPR050559">
    <property type="entry name" value="P-Pant_transferase_sf"/>
</dbReference>
<evidence type="ECO:0000259" key="3">
    <source>
        <dbReference type="Pfam" id="PF01648"/>
    </source>
</evidence>
<comment type="caution">
    <text evidence="4">The sequence shown here is derived from an EMBL/GenBank/DDBJ whole genome shotgun (WGS) entry which is preliminary data.</text>
</comment>
<dbReference type="Pfam" id="PF01648">
    <property type="entry name" value="ACPS"/>
    <property type="match status" value="1"/>
</dbReference>
<dbReference type="SUPFAM" id="SSF56214">
    <property type="entry name" value="4'-phosphopantetheinyl transferase"/>
    <property type="match status" value="2"/>
</dbReference>
<dbReference type="InterPro" id="IPR008278">
    <property type="entry name" value="4-PPantetheinyl_Trfase_dom"/>
</dbReference>
<dbReference type="Gene3D" id="3.90.470.20">
    <property type="entry name" value="4'-phosphopantetheinyl transferase domain"/>
    <property type="match status" value="2"/>
</dbReference>
<comment type="similarity">
    <text evidence="1">Belongs to the P-Pant transferase superfamily. Gsp/Sfp/HetI/AcpT family.</text>
</comment>
<protein>
    <submittedName>
        <fullName evidence="4">4'-phosphopantetheinyl transferase</fullName>
        <ecNumber evidence="4">2.7.8.-</ecNumber>
    </submittedName>
</protein>
<evidence type="ECO:0000256" key="2">
    <source>
        <dbReference type="ARBA" id="ARBA00022679"/>
    </source>
</evidence>
<proteinExistence type="inferred from homology"/>
<dbReference type="InterPro" id="IPR037143">
    <property type="entry name" value="4-PPantetheinyl_Trfase_dom_sf"/>
</dbReference>
<dbReference type="PANTHER" id="PTHR12215">
    <property type="entry name" value="PHOSPHOPANTETHEINE TRANSFERASE"/>
    <property type="match status" value="1"/>
</dbReference>
<keyword evidence="5" id="KW-1185">Reference proteome</keyword>
<dbReference type="PANTHER" id="PTHR12215:SF10">
    <property type="entry name" value="L-AMINOADIPATE-SEMIALDEHYDE DEHYDROGENASE-PHOSPHOPANTETHEINYL TRANSFERASE"/>
    <property type="match status" value="1"/>
</dbReference>
<evidence type="ECO:0000313" key="4">
    <source>
        <dbReference type="EMBL" id="MBB5720109.1"/>
    </source>
</evidence>
<dbReference type="AlphaFoldDB" id="A0A840Z2S6"/>
<name>A0A840Z2S6_9SPHN</name>
<gene>
    <name evidence="4" type="ORF">FHR23_003069</name>
</gene>